<dbReference type="NCBIfam" id="TIGR00447">
    <property type="entry name" value="pth"/>
    <property type="match status" value="1"/>
</dbReference>
<evidence type="ECO:0000256" key="4">
    <source>
        <dbReference type="ARBA" id="ARBA00022884"/>
    </source>
</evidence>
<feature type="binding site" evidence="7">
    <location>
        <position position="128"/>
    </location>
    <ligand>
        <name>tRNA</name>
        <dbReference type="ChEBI" id="CHEBI:17843"/>
    </ligand>
</feature>
<dbReference type="CDD" id="cd00462">
    <property type="entry name" value="PTH"/>
    <property type="match status" value="1"/>
</dbReference>
<feature type="binding site" evidence="7">
    <location>
        <position position="25"/>
    </location>
    <ligand>
        <name>tRNA</name>
        <dbReference type="ChEBI" id="CHEBI:17843"/>
    </ligand>
</feature>
<dbReference type="GO" id="GO:0006515">
    <property type="term" value="P:protein quality control for misfolded or incompletely synthesized proteins"/>
    <property type="evidence" value="ECO:0007669"/>
    <property type="project" value="UniProtKB-UniRule"/>
</dbReference>
<evidence type="ECO:0000313" key="9">
    <source>
        <dbReference type="Proteomes" id="UP000240739"/>
    </source>
</evidence>
<comment type="catalytic activity">
    <reaction evidence="7">
        <text>an N-acyl-L-alpha-aminoacyl-tRNA + H2O = an N-acyl-L-amino acid + a tRNA + H(+)</text>
        <dbReference type="Rhea" id="RHEA:54448"/>
        <dbReference type="Rhea" id="RHEA-COMP:10123"/>
        <dbReference type="Rhea" id="RHEA-COMP:13883"/>
        <dbReference type="ChEBI" id="CHEBI:15377"/>
        <dbReference type="ChEBI" id="CHEBI:15378"/>
        <dbReference type="ChEBI" id="CHEBI:59874"/>
        <dbReference type="ChEBI" id="CHEBI:78442"/>
        <dbReference type="ChEBI" id="CHEBI:138191"/>
        <dbReference type="EC" id="3.1.1.29"/>
    </reaction>
</comment>
<dbReference type="GO" id="GO:0000049">
    <property type="term" value="F:tRNA binding"/>
    <property type="evidence" value="ECO:0007669"/>
    <property type="project" value="UniProtKB-UniRule"/>
</dbReference>
<reference evidence="8 9" key="1">
    <citation type="submission" date="2018-03" db="EMBL/GenBank/DDBJ databases">
        <title>Aquarubrobacter algicola gen. nov., sp. nov., a novel actinobacterium isolated from shallow eutrophic lake during the end of cyanobacterial harmful algal blooms.</title>
        <authorList>
            <person name="Chun S.J."/>
        </authorList>
    </citation>
    <scope>NUCLEOTIDE SEQUENCE [LARGE SCALE GENOMIC DNA]</scope>
    <source>
        <strain evidence="8 9">Seoho-28</strain>
    </source>
</reference>
<feature type="active site" description="Proton acceptor" evidence="7">
    <location>
        <position position="30"/>
    </location>
</feature>
<dbReference type="Proteomes" id="UP000240739">
    <property type="component" value="Unassembled WGS sequence"/>
</dbReference>
<evidence type="ECO:0000256" key="3">
    <source>
        <dbReference type="ARBA" id="ARBA00022801"/>
    </source>
</evidence>
<protein>
    <recommendedName>
        <fullName evidence="6 7">Peptidyl-tRNA hydrolase</fullName>
        <shortName evidence="7">Pth</shortName>
        <ecNumber evidence="1 7">3.1.1.29</ecNumber>
    </recommendedName>
</protein>
<feature type="site" description="Stabilizes the basic form of H active site to accept a proton" evidence="7">
    <location>
        <position position="107"/>
    </location>
</feature>
<dbReference type="PROSITE" id="PS01196">
    <property type="entry name" value="PEPT_TRNA_HYDROL_2"/>
    <property type="match status" value="1"/>
</dbReference>
<comment type="function">
    <text evidence="7">Catalyzes the release of premature peptidyl moieties from peptidyl-tRNA molecules trapped in stalled 50S ribosomal subunits, and thus maintains levels of free tRNAs and 50S ribosomes.</text>
</comment>
<comment type="similarity">
    <text evidence="5 7">Belongs to the PTH family.</text>
</comment>
<dbReference type="PANTHER" id="PTHR17224">
    <property type="entry name" value="PEPTIDYL-TRNA HYDROLASE"/>
    <property type="match status" value="1"/>
</dbReference>
<comment type="caution">
    <text evidence="8">The sequence shown here is derived from an EMBL/GenBank/DDBJ whole genome shotgun (WGS) entry which is preliminary data.</text>
</comment>
<dbReference type="HAMAP" id="MF_00083">
    <property type="entry name" value="Pept_tRNA_hydro_bact"/>
    <property type="match status" value="1"/>
</dbReference>
<keyword evidence="3 7" id="KW-0378">Hydrolase</keyword>
<keyword evidence="7" id="KW-0963">Cytoplasm</keyword>
<dbReference type="InterPro" id="IPR001328">
    <property type="entry name" value="Pept_tRNA_hydro"/>
</dbReference>
<evidence type="ECO:0000256" key="5">
    <source>
        <dbReference type="ARBA" id="ARBA00038063"/>
    </source>
</evidence>
<gene>
    <name evidence="7" type="primary">pth</name>
    <name evidence="8" type="ORF">C7Y72_11410</name>
</gene>
<comment type="function">
    <text evidence="7">Hydrolyzes ribosome-free peptidyl-tRNAs (with 1 or more amino acids incorporated), which drop off the ribosome during protein synthesis, or as a result of ribosome stalling.</text>
</comment>
<organism evidence="8 9">
    <name type="scientific">Paraconexibacter algicola</name>
    <dbReference type="NCBI Taxonomy" id="2133960"/>
    <lineage>
        <taxon>Bacteria</taxon>
        <taxon>Bacillati</taxon>
        <taxon>Actinomycetota</taxon>
        <taxon>Thermoleophilia</taxon>
        <taxon>Solirubrobacterales</taxon>
        <taxon>Paraconexibacteraceae</taxon>
        <taxon>Paraconexibacter</taxon>
    </lineage>
</organism>
<feature type="binding site" evidence="7">
    <location>
        <position position="80"/>
    </location>
    <ligand>
        <name>tRNA</name>
        <dbReference type="ChEBI" id="CHEBI:17843"/>
    </ligand>
</feature>
<dbReference type="GO" id="GO:0072344">
    <property type="term" value="P:rescue of stalled ribosome"/>
    <property type="evidence" value="ECO:0007669"/>
    <property type="project" value="UniProtKB-UniRule"/>
</dbReference>
<feature type="binding site" evidence="7">
    <location>
        <position position="82"/>
    </location>
    <ligand>
        <name>tRNA</name>
        <dbReference type="ChEBI" id="CHEBI:17843"/>
    </ligand>
</feature>
<dbReference type="GO" id="GO:0005737">
    <property type="term" value="C:cytoplasm"/>
    <property type="evidence" value="ECO:0007669"/>
    <property type="project" value="UniProtKB-SubCell"/>
</dbReference>
<feature type="site" description="Discriminates between blocked and unblocked aminoacyl-tRNA" evidence="7">
    <location>
        <position position="20"/>
    </location>
</feature>
<comment type="subunit">
    <text evidence="7">Monomer.</text>
</comment>
<dbReference type="EMBL" id="PYYB01000001">
    <property type="protein sequence ID" value="PTL60200.1"/>
    <property type="molecule type" value="Genomic_DNA"/>
</dbReference>
<evidence type="ECO:0000256" key="2">
    <source>
        <dbReference type="ARBA" id="ARBA00022555"/>
    </source>
</evidence>
<dbReference type="RefSeq" id="WP_107568845.1">
    <property type="nucleotide sequence ID" value="NZ_PYYB01000001.1"/>
</dbReference>
<dbReference type="SUPFAM" id="SSF53178">
    <property type="entry name" value="Peptidyl-tRNA hydrolase-like"/>
    <property type="match status" value="1"/>
</dbReference>
<proteinExistence type="inferred from homology"/>
<sequence length="203" mass="22086">MRLRGASSTPVDWLIVALGNPGDRYARTPHNVGFEVAEHLIERWGLSKPKAKFSGLYTDGRVGTPGGVTARVGLLLPQTYMNESGRAAGPARGALKVELDRVLVLHDEIDLRFGDVRSRFGGGLAGHNGLKSLKAHFGSPDFHRVRIGVGRPDSTDPDIVAGYVLGRWKQTAREVEELVYEAADQAERLILAPPPDEQEQTSV</sequence>
<evidence type="ECO:0000256" key="6">
    <source>
        <dbReference type="ARBA" id="ARBA00050038"/>
    </source>
</evidence>
<dbReference type="PANTHER" id="PTHR17224:SF1">
    <property type="entry name" value="PEPTIDYL-TRNA HYDROLASE"/>
    <property type="match status" value="1"/>
</dbReference>
<evidence type="ECO:0000256" key="1">
    <source>
        <dbReference type="ARBA" id="ARBA00013260"/>
    </source>
</evidence>
<name>A0A2T4ULU1_9ACTN</name>
<keyword evidence="9" id="KW-1185">Reference proteome</keyword>
<keyword evidence="4 7" id="KW-0694">RNA-binding</keyword>
<evidence type="ECO:0000313" key="8">
    <source>
        <dbReference type="EMBL" id="PTL60200.1"/>
    </source>
</evidence>
<dbReference type="InterPro" id="IPR018171">
    <property type="entry name" value="Pept_tRNA_hydro_CS"/>
</dbReference>
<evidence type="ECO:0000256" key="7">
    <source>
        <dbReference type="HAMAP-Rule" id="MF_00083"/>
    </source>
</evidence>
<dbReference type="OrthoDB" id="9800507at2"/>
<dbReference type="Pfam" id="PF01195">
    <property type="entry name" value="Pept_tRNA_hydro"/>
    <property type="match status" value="1"/>
</dbReference>
<dbReference type="Gene3D" id="3.40.50.1470">
    <property type="entry name" value="Peptidyl-tRNA hydrolase"/>
    <property type="match status" value="1"/>
</dbReference>
<dbReference type="GO" id="GO:0004045">
    <property type="term" value="F:peptidyl-tRNA hydrolase activity"/>
    <property type="evidence" value="ECO:0007669"/>
    <property type="project" value="UniProtKB-UniRule"/>
</dbReference>
<dbReference type="EC" id="3.1.1.29" evidence="1 7"/>
<accession>A0A2T4ULU1</accession>
<comment type="subcellular location">
    <subcellularLocation>
        <location evidence="7">Cytoplasm</location>
    </subcellularLocation>
</comment>
<keyword evidence="2 7" id="KW-0820">tRNA-binding</keyword>
<dbReference type="AlphaFoldDB" id="A0A2T4ULU1"/>
<dbReference type="InterPro" id="IPR036416">
    <property type="entry name" value="Pept_tRNA_hydro_sf"/>
</dbReference>